<dbReference type="InterPro" id="IPR036034">
    <property type="entry name" value="PDZ_sf"/>
</dbReference>
<dbReference type="Gene3D" id="2.30.42.10">
    <property type="match status" value="1"/>
</dbReference>
<dbReference type="InterPro" id="IPR009003">
    <property type="entry name" value="Peptidase_S1_PA"/>
</dbReference>
<dbReference type="PANTHER" id="PTHR22939:SF129">
    <property type="entry name" value="SERINE PROTEASE HTRA2, MITOCHONDRIAL"/>
    <property type="match status" value="1"/>
</dbReference>
<evidence type="ECO:0000256" key="1">
    <source>
        <dbReference type="ARBA" id="ARBA00010541"/>
    </source>
</evidence>
<evidence type="ECO:0000256" key="2">
    <source>
        <dbReference type="SAM" id="MobiDB-lite"/>
    </source>
</evidence>
<keyword evidence="4" id="KW-1185">Reference proteome</keyword>
<comment type="similarity">
    <text evidence="1">Belongs to the peptidase S1C family.</text>
</comment>
<dbReference type="PRINTS" id="PR00834">
    <property type="entry name" value="PROTEASES2C"/>
</dbReference>
<dbReference type="Proteomes" id="UP000759131">
    <property type="component" value="Unassembled WGS sequence"/>
</dbReference>
<feature type="region of interest" description="Disordered" evidence="2">
    <location>
        <begin position="1"/>
        <end position="25"/>
    </location>
</feature>
<dbReference type="Pfam" id="PF13365">
    <property type="entry name" value="Trypsin_2"/>
    <property type="match status" value="1"/>
</dbReference>
<dbReference type="InterPro" id="IPR001940">
    <property type="entry name" value="Peptidase_S1C"/>
</dbReference>
<gene>
    <name evidence="3" type="ORF">OSB1V03_LOCUS18581</name>
</gene>
<proteinExistence type="inferred from homology"/>
<dbReference type="SUPFAM" id="SSF50156">
    <property type="entry name" value="PDZ domain-like"/>
    <property type="match status" value="1"/>
</dbReference>
<dbReference type="EMBL" id="CAJPIZ010025014">
    <property type="protein sequence ID" value="CAG2118630.1"/>
    <property type="molecule type" value="Genomic_DNA"/>
</dbReference>
<accession>A0A7R9LGX0</accession>
<dbReference type="SUPFAM" id="SSF50494">
    <property type="entry name" value="Trypsin-like serine proteases"/>
    <property type="match status" value="1"/>
</dbReference>
<dbReference type="Gene3D" id="2.40.10.120">
    <property type="match status" value="1"/>
</dbReference>
<evidence type="ECO:0000313" key="4">
    <source>
        <dbReference type="Proteomes" id="UP000759131"/>
    </source>
</evidence>
<dbReference type="OrthoDB" id="4217619at2759"/>
<sequence length="350" mass="39036">MHFPPIAPPPSPSQPIQPTPSHTKPKPFSDDWFKPFVSFRPVLDATDGQTSDGLPYLCGSGFIVHESGFVLTNRRNMNRFVKYMVRLSDGREVLGILWRHSLVFDVAFIRLTGNRHDWPVVSIADMNTVKPCDRVLAVGNPRLGLHNGLSEGVVTFANIKGTEVSNIRADDPALHNLNYTHHTAQVANTDVGSALVTTDGDVIGLNMINVDLGYTIAYQMRYFAGLIMQLPTFHGVRPAFGAIAYWLTAELRDELRNKSNIPSNQIPDGPGIVIWHLIDYDNYQMFGLERYDIITAINGHDVREIDDLYRAVDQYMESREISLTIAGKTTKDIVDPLPTGPSTSEPFTFV</sequence>
<organism evidence="3">
    <name type="scientific">Medioppia subpectinata</name>
    <dbReference type="NCBI Taxonomy" id="1979941"/>
    <lineage>
        <taxon>Eukaryota</taxon>
        <taxon>Metazoa</taxon>
        <taxon>Ecdysozoa</taxon>
        <taxon>Arthropoda</taxon>
        <taxon>Chelicerata</taxon>
        <taxon>Arachnida</taxon>
        <taxon>Acari</taxon>
        <taxon>Acariformes</taxon>
        <taxon>Sarcoptiformes</taxon>
        <taxon>Oribatida</taxon>
        <taxon>Brachypylina</taxon>
        <taxon>Oppioidea</taxon>
        <taxon>Oppiidae</taxon>
        <taxon>Medioppia</taxon>
    </lineage>
</organism>
<dbReference type="EMBL" id="OC879589">
    <property type="protein sequence ID" value="CAD7641281.1"/>
    <property type="molecule type" value="Genomic_DNA"/>
</dbReference>
<name>A0A7R9LGX0_9ACAR</name>
<reference evidence="3" key="1">
    <citation type="submission" date="2020-11" db="EMBL/GenBank/DDBJ databases">
        <authorList>
            <person name="Tran Van P."/>
        </authorList>
    </citation>
    <scope>NUCLEOTIDE SEQUENCE</scope>
</reference>
<protein>
    <recommendedName>
        <fullName evidence="5">PDZ domain-containing protein</fullName>
    </recommendedName>
</protein>
<feature type="compositionally biased region" description="Pro residues" evidence="2">
    <location>
        <begin position="1"/>
        <end position="18"/>
    </location>
</feature>
<dbReference type="PANTHER" id="PTHR22939">
    <property type="entry name" value="SERINE PROTEASE FAMILY S1C HTRA-RELATED"/>
    <property type="match status" value="1"/>
</dbReference>
<evidence type="ECO:0008006" key="5">
    <source>
        <dbReference type="Google" id="ProtNLM"/>
    </source>
</evidence>
<dbReference type="GO" id="GO:0006508">
    <property type="term" value="P:proteolysis"/>
    <property type="evidence" value="ECO:0007669"/>
    <property type="project" value="InterPro"/>
</dbReference>
<dbReference type="GO" id="GO:0004252">
    <property type="term" value="F:serine-type endopeptidase activity"/>
    <property type="evidence" value="ECO:0007669"/>
    <property type="project" value="InterPro"/>
</dbReference>
<evidence type="ECO:0000313" key="3">
    <source>
        <dbReference type="EMBL" id="CAD7641281.1"/>
    </source>
</evidence>
<dbReference type="AlphaFoldDB" id="A0A7R9LGX0"/>